<evidence type="ECO:0000256" key="13">
    <source>
        <dbReference type="SAM" id="MobiDB-lite"/>
    </source>
</evidence>
<dbReference type="SMART" id="SM00297">
    <property type="entry name" value="BROMO"/>
    <property type="match status" value="1"/>
</dbReference>
<dbReference type="PROSITE" id="PS00633">
    <property type="entry name" value="BROMODOMAIN_1"/>
    <property type="match status" value="1"/>
</dbReference>
<evidence type="ECO:0000256" key="3">
    <source>
        <dbReference type="ARBA" id="ARBA00022723"/>
    </source>
</evidence>
<evidence type="ECO:0000256" key="5">
    <source>
        <dbReference type="ARBA" id="ARBA00022771"/>
    </source>
</evidence>
<dbReference type="FunFam" id="3.30.40.10:FF:000007">
    <property type="entry name" value="Bromodomain containing 1, isoform CRA_b"/>
    <property type="match status" value="1"/>
</dbReference>
<feature type="domain" description="PWWP" evidence="16">
    <location>
        <begin position="1041"/>
        <end position="1101"/>
    </location>
</feature>
<dbReference type="Pfam" id="PF13831">
    <property type="entry name" value="PHD_2"/>
    <property type="match status" value="1"/>
</dbReference>
<sequence length="1173" mass="130186">MARGNANGSSNGHASEFSSLPKVSFTKIDDDVSTQPCGVHDGQARAFGYNDFSEFHRPDSYIRHIEPLESELAKQVEYDMDEQDKEWLDVLNRERRKEQMSPISYELFEVVMDRLEKEWFDLTKNITKPDLAMPSEDSTCAICDDAEGENSNAIVFCDGCNLAVHQDCYGVPYIPEGQWLCRKCTVSPENPVSCMLCPNEGGAFKQTTHGDWVHLLCAIWVPETRVANEVFMEPVVGVDKISKQRWKLKCYVCEVREGACIQCAKTSCFLAFHATCARKEQLLLPMKGAHGSEPLSLTCYCDRHLPKEQQDIRAAALAAEEEEDGAHQQSAKSARAYAKTYKPGPPLVPAIVVNRIDYYIRRFKLTKRIPTLQLMCRYWSLKREARRGAPLLKRLHLEPWTAAGAGGRVMSEEEKLMKLDQLNHLLYDMEGLRDLTFSVKKREKWKLEQARAVYDVLESSLFAHSAPLRAAFDKISGLDRQEYFKNPVSKVQVPDYFDVVKKPMCWTVIEGKLDRHEYWDLQDFKDDIGLVIDNAILYNKSGTPFQKTALRIQAAAVPILEELRNITVNTHTDQISGEDGQMPLVGDLEPSLDLLELLLSTDAIQPDIDLVLSDMPLASLFSFELPKAKPPPPPPTPPPPPPPKFKRDRKAEAAKRKMKKEAAAAAAAQEEKENRKAVKKPRTTRAMATAVAEGDGETMADVEAPVAEGTAATADTAEYTTATIEDSTVEAPPFRESTEEAYTQPLVEGTLEASAKRGRRRAPAPMAAAPTDMLPLVDSVDSQQSFKMFNMGWILPPGERRRGRAPPVERPPTPRPKKKARTDAGPSRLSVVSTVASDVEEPASLQPEPSINEGSAPMEVDRTPPETPLYPPPLSSTRLRRPPPSSSAANRDDQPPVQVVHENGIVFLEKLDTPAIRREKFQRKREEQKKRLTELTAASTSSVVDPGATLPLSLAPSAVASTSVSAVAGPSRAGRKKKDDDKKGTDSELSSLSDAGGEAALTAPGPAKKKGGRGRQAAPAAVEVDDSLGRVVLEDGKMIEGGTLVWAKADTYPWWPAVIYEDNDPLIPPNVLLGCLDSRLKPKNAKIPIHILQFFDKQKSWQFLALDKLKMLGEIKTLDDDLLAEKSSRQKWKNQGMQKACRESYQVALAEMETKSDLAENEREEHIEGLAEE</sequence>
<dbReference type="Gene3D" id="1.20.920.10">
    <property type="entry name" value="Bromodomain-like"/>
    <property type="match status" value="1"/>
</dbReference>
<evidence type="ECO:0000256" key="1">
    <source>
        <dbReference type="ARBA" id="ARBA00004123"/>
    </source>
</evidence>
<feature type="region of interest" description="Disordered" evidence="13">
    <location>
        <begin position="624"/>
        <end position="685"/>
    </location>
</feature>
<feature type="region of interest" description="Disordered" evidence="13">
    <location>
        <begin position="726"/>
        <end position="771"/>
    </location>
</feature>
<dbReference type="Pfam" id="PF10513">
    <property type="entry name" value="EPL1"/>
    <property type="match status" value="1"/>
</dbReference>
<dbReference type="GO" id="GO:0005634">
    <property type="term" value="C:nucleus"/>
    <property type="evidence" value="ECO:0007669"/>
    <property type="project" value="UniProtKB-SubCell"/>
</dbReference>
<evidence type="ECO:0000256" key="12">
    <source>
        <dbReference type="SAM" id="Coils"/>
    </source>
</evidence>
<evidence type="ECO:0000259" key="14">
    <source>
        <dbReference type="PROSITE" id="PS50014"/>
    </source>
</evidence>
<dbReference type="PANTHER" id="PTHR13793">
    <property type="entry name" value="PHD FINGER PROTEINS"/>
    <property type="match status" value="1"/>
</dbReference>
<evidence type="ECO:0000313" key="18">
    <source>
        <dbReference type="EMBL" id="KAG5643940.1"/>
    </source>
</evidence>
<dbReference type="InterPro" id="IPR000313">
    <property type="entry name" value="PWWP_dom"/>
</dbReference>
<evidence type="ECO:0000256" key="8">
    <source>
        <dbReference type="ARBA" id="ARBA00023117"/>
    </source>
</evidence>
<feature type="domain" description="Bromo" evidence="14">
    <location>
        <begin position="476"/>
        <end position="546"/>
    </location>
</feature>
<dbReference type="PROSITE" id="PS01359">
    <property type="entry name" value="ZF_PHD_1"/>
    <property type="match status" value="1"/>
</dbReference>
<keyword evidence="19" id="KW-1185">Reference proteome</keyword>
<feature type="domain" description="PHD-type" evidence="15">
    <location>
        <begin position="137"/>
        <end position="187"/>
    </location>
</feature>
<evidence type="ECO:0000256" key="10">
    <source>
        <dbReference type="PROSITE-ProRule" id="PRU00035"/>
    </source>
</evidence>
<dbReference type="GO" id="GO:0006325">
    <property type="term" value="P:chromatin organization"/>
    <property type="evidence" value="ECO:0007669"/>
    <property type="project" value="UniProtKB-ARBA"/>
</dbReference>
<dbReference type="PROSITE" id="PS50016">
    <property type="entry name" value="ZF_PHD_2"/>
    <property type="match status" value="1"/>
</dbReference>
<protein>
    <recommendedName>
        <fullName evidence="20">Peregrin</fullName>
    </recommendedName>
</protein>
<dbReference type="InterPro" id="IPR050701">
    <property type="entry name" value="Histone_Mod_Regulator"/>
</dbReference>
<dbReference type="SUPFAM" id="SSF63748">
    <property type="entry name" value="Tudor/PWWP/MBT"/>
    <property type="match status" value="1"/>
</dbReference>
<evidence type="ECO:0000256" key="11">
    <source>
        <dbReference type="PROSITE-ProRule" id="PRU00146"/>
    </source>
</evidence>
<reference evidence="18" key="2">
    <citation type="submission" date="2021-10" db="EMBL/GenBank/DDBJ databases">
        <title>Phylogenomics reveals ancestral predisposition of the termite-cultivated fungus Termitomyces towards a domesticated lifestyle.</title>
        <authorList>
            <person name="Auxier B."/>
            <person name="Grum-Grzhimaylo A."/>
            <person name="Cardenas M.E."/>
            <person name="Lodge J.D."/>
            <person name="Laessoe T."/>
            <person name="Pedersen O."/>
            <person name="Smith M.E."/>
            <person name="Kuyper T.W."/>
            <person name="Franco-Molano E.A."/>
            <person name="Baroni T.J."/>
            <person name="Aanen D.K."/>
        </authorList>
    </citation>
    <scope>NUCLEOTIDE SEQUENCE</scope>
    <source>
        <strain evidence="18">AP01</strain>
        <tissue evidence="18">Mycelium</tissue>
    </source>
</reference>
<dbReference type="Gene3D" id="2.30.30.140">
    <property type="match status" value="1"/>
</dbReference>
<dbReference type="InterPro" id="IPR013083">
    <property type="entry name" value="Znf_RING/FYVE/PHD"/>
</dbReference>
<dbReference type="InterPro" id="IPR019787">
    <property type="entry name" value="Znf_PHD-finger"/>
</dbReference>
<dbReference type="SMART" id="SM00249">
    <property type="entry name" value="PHD"/>
    <property type="match status" value="2"/>
</dbReference>
<comment type="caution">
    <text evidence="18">The sequence shown here is derived from an EMBL/GenBank/DDBJ whole genome shotgun (WGS) entry which is preliminary data.</text>
</comment>
<feature type="domain" description="PHD-type" evidence="17">
    <location>
        <begin position="191"/>
        <end position="305"/>
    </location>
</feature>
<dbReference type="EMBL" id="JABCKV010000089">
    <property type="protein sequence ID" value="KAG5643940.1"/>
    <property type="molecule type" value="Genomic_DNA"/>
</dbReference>
<dbReference type="Pfam" id="PF00439">
    <property type="entry name" value="Bromodomain"/>
    <property type="match status" value="1"/>
</dbReference>
<keyword evidence="6" id="KW-0862">Zinc</keyword>
<comment type="subcellular location">
    <subcellularLocation>
        <location evidence="1">Nucleus</location>
    </subcellularLocation>
</comment>
<dbReference type="InterPro" id="IPR034732">
    <property type="entry name" value="EPHD"/>
</dbReference>
<name>A0A9P7G6Z0_9AGAR</name>
<dbReference type="PRINTS" id="PR00503">
    <property type="entry name" value="BROMODOMAIN"/>
</dbReference>
<feature type="compositionally biased region" description="Low complexity" evidence="13">
    <location>
        <begin position="946"/>
        <end position="971"/>
    </location>
</feature>
<dbReference type="GO" id="GO:0008270">
    <property type="term" value="F:zinc ion binding"/>
    <property type="evidence" value="ECO:0007669"/>
    <property type="project" value="UniProtKB-KW"/>
</dbReference>
<keyword evidence="4" id="KW-0677">Repeat</keyword>
<feature type="region of interest" description="Disordered" evidence="13">
    <location>
        <begin position="791"/>
        <end position="1021"/>
    </location>
</feature>
<evidence type="ECO:0000256" key="9">
    <source>
        <dbReference type="ARBA" id="ARBA00023242"/>
    </source>
</evidence>
<feature type="compositionally biased region" description="Pro residues" evidence="13">
    <location>
        <begin position="865"/>
        <end position="874"/>
    </location>
</feature>
<feature type="compositionally biased region" description="Basic and acidic residues" evidence="13">
    <location>
        <begin position="977"/>
        <end position="986"/>
    </location>
</feature>
<dbReference type="CDD" id="cd15492">
    <property type="entry name" value="PHD_BRPF_JADE_like"/>
    <property type="match status" value="1"/>
</dbReference>
<gene>
    <name evidence="18" type="ORF">DXG03_009352</name>
</gene>
<feature type="compositionally biased region" description="Pro residues" evidence="13">
    <location>
        <begin position="628"/>
        <end position="643"/>
    </location>
</feature>
<evidence type="ECO:0000256" key="2">
    <source>
        <dbReference type="ARBA" id="ARBA00022553"/>
    </source>
</evidence>
<keyword evidence="12" id="KW-0175">Coiled coil</keyword>
<dbReference type="OrthoDB" id="20839at2759"/>
<dbReference type="Gene3D" id="3.30.40.10">
    <property type="entry name" value="Zinc/RING finger domain, C3HC4 (zinc finger)"/>
    <property type="match status" value="2"/>
</dbReference>
<dbReference type="GO" id="GO:0006357">
    <property type="term" value="P:regulation of transcription by RNA polymerase II"/>
    <property type="evidence" value="ECO:0007669"/>
    <property type="project" value="TreeGrafter"/>
</dbReference>
<evidence type="ECO:0000259" key="17">
    <source>
        <dbReference type="PROSITE" id="PS51805"/>
    </source>
</evidence>
<dbReference type="PROSITE" id="PS50014">
    <property type="entry name" value="BROMODOMAIN_2"/>
    <property type="match status" value="1"/>
</dbReference>
<dbReference type="PANTHER" id="PTHR13793:SF107">
    <property type="entry name" value="BROMODOMAIN-CONTAINING PROTEIN HOMOLOG"/>
    <property type="match status" value="1"/>
</dbReference>
<keyword evidence="5 11" id="KW-0863">Zinc-finger</keyword>
<proteinExistence type="predicted"/>
<dbReference type="FunFam" id="3.30.40.10:FF:000008">
    <property type="entry name" value="Bromodomain containing 1, isoform CRA_a"/>
    <property type="match status" value="1"/>
</dbReference>
<dbReference type="InterPro" id="IPR036427">
    <property type="entry name" value="Bromodomain-like_sf"/>
</dbReference>
<dbReference type="CDD" id="cd04369">
    <property type="entry name" value="Bromodomain"/>
    <property type="match status" value="1"/>
</dbReference>
<feature type="coiled-coil region" evidence="12">
    <location>
        <begin position="1142"/>
        <end position="1169"/>
    </location>
</feature>
<dbReference type="InterPro" id="IPR019786">
    <property type="entry name" value="Zinc_finger_PHD-type_CS"/>
</dbReference>
<dbReference type="InterPro" id="IPR019542">
    <property type="entry name" value="Enhancer_polycomb-like_N"/>
</dbReference>
<evidence type="ECO:0000256" key="6">
    <source>
        <dbReference type="ARBA" id="ARBA00022833"/>
    </source>
</evidence>
<dbReference type="Pfam" id="PF00855">
    <property type="entry name" value="PWWP"/>
    <property type="match status" value="1"/>
</dbReference>
<dbReference type="InterPro" id="IPR011011">
    <property type="entry name" value="Znf_FYVE_PHD"/>
</dbReference>
<organism evidence="18 19">
    <name type="scientific">Asterophora parasitica</name>
    <dbReference type="NCBI Taxonomy" id="117018"/>
    <lineage>
        <taxon>Eukaryota</taxon>
        <taxon>Fungi</taxon>
        <taxon>Dikarya</taxon>
        <taxon>Basidiomycota</taxon>
        <taxon>Agaricomycotina</taxon>
        <taxon>Agaricomycetes</taxon>
        <taxon>Agaricomycetidae</taxon>
        <taxon>Agaricales</taxon>
        <taxon>Tricholomatineae</taxon>
        <taxon>Lyophyllaceae</taxon>
        <taxon>Asterophora</taxon>
    </lineage>
</organism>
<dbReference type="InterPro" id="IPR001487">
    <property type="entry name" value="Bromodomain"/>
</dbReference>
<dbReference type="InterPro" id="IPR018359">
    <property type="entry name" value="Bromodomain_CS"/>
</dbReference>
<feature type="compositionally biased region" description="Basic and acidic residues" evidence="13">
    <location>
        <begin position="909"/>
        <end position="933"/>
    </location>
</feature>
<dbReference type="PROSITE" id="PS51805">
    <property type="entry name" value="EPHD"/>
    <property type="match status" value="1"/>
</dbReference>
<keyword evidence="2" id="KW-0597">Phosphoprotein</keyword>
<keyword evidence="7" id="KW-0007">Acetylation</keyword>
<evidence type="ECO:0000313" key="19">
    <source>
        <dbReference type="Proteomes" id="UP000775547"/>
    </source>
</evidence>
<evidence type="ECO:0000259" key="15">
    <source>
        <dbReference type="PROSITE" id="PS50016"/>
    </source>
</evidence>
<keyword evidence="3" id="KW-0479">Metal-binding</keyword>
<evidence type="ECO:0008006" key="20">
    <source>
        <dbReference type="Google" id="ProtNLM"/>
    </source>
</evidence>
<dbReference type="AlphaFoldDB" id="A0A9P7G6Z0"/>
<dbReference type="InterPro" id="IPR001965">
    <property type="entry name" value="Znf_PHD"/>
</dbReference>
<dbReference type="Proteomes" id="UP000775547">
    <property type="component" value="Unassembled WGS sequence"/>
</dbReference>
<dbReference type="SUPFAM" id="SSF57903">
    <property type="entry name" value="FYVE/PHD zinc finger"/>
    <property type="match status" value="1"/>
</dbReference>
<dbReference type="PROSITE" id="PS50812">
    <property type="entry name" value="PWWP"/>
    <property type="match status" value="1"/>
</dbReference>
<accession>A0A9P7G6Z0</accession>
<evidence type="ECO:0000259" key="16">
    <source>
        <dbReference type="PROSITE" id="PS50812"/>
    </source>
</evidence>
<evidence type="ECO:0000256" key="4">
    <source>
        <dbReference type="ARBA" id="ARBA00022737"/>
    </source>
</evidence>
<keyword evidence="8 10" id="KW-0103">Bromodomain</keyword>
<dbReference type="SMART" id="SM00293">
    <property type="entry name" value="PWWP"/>
    <property type="match status" value="1"/>
</dbReference>
<reference evidence="18" key="1">
    <citation type="submission" date="2020-07" db="EMBL/GenBank/DDBJ databases">
        <authorList>
            <person name="Nieuwenhuis M."/>
            <person name="Van De Peppel L.J.J."/>
        </authorList>
    </citation>
    <scope>NUCLEOTIDE SEQUENCE</scope>
    <source>
        <strain evidence="18">AP01</strain>
        <tissue evidence="18">Mycelium</tissue>
    </source>
</reference>
<keyword evidence="9" id="KW-0539">Nucleus</keyword>
<dbReference type="Pfam" id="PF13832">
    <property type="entry name" value="zf-HC5HC2H_2"/>
    <property type="match status" value="1"/>
</dbReference>
<dbReference type="SUPFAM" id="SSF47370">
    <property type="entry name" value="Bromodomain"/>
    <property type="match status" value="1"/>
</dbReference>
<evidence type="ECO:0000256" key="7">
    <source>
        <dbReference type="ARBA" id="ARBA00022990"/>
    </source>
</evidence>